<sequence length="167" mass="18291">MAGRLARVALISSAILVLPWAGCSLASRSYQRNLLPEKLQTGWFYAEGSCNSFLGYVGAFAFSLSDKTVDALKNEGLAFFHGDDDPAKMITPTYFHGEWKETPPVQPSFFADGPGAFIHCGQAHSWLWPKGIIDALRKPGSFYKQQGGRGIYVIPELSLVVGVGYDR</sequence>
<gene>
    <name evidence="1" type="ORF">BHK69_24105</name>
</gene>
<dbReference type="EMBL" id="CP017147">
    <property type="protein sequence ID" value="AOO83113.1"/>
    <property type="molecule type" value="Genomic_DNA"/>
</dbReference>
<dbReference type="AlphaFoldDB" id="A0A1D7U6W4"/>
<dbReference type="RefSeq" id="WP_069692314.1">
    <property type="nucleotide sequence ID" value="NZ_CP017147.1"/>
</dbReference>
<accession>A0A1D7U6W4</accession>
<name>A0A1D7U6W4_9HYPH</name>
<evidence type="ECO:0000313" key="2">
    <source>
        <dbReference type="Proteomes" id="UP000094969"/>
    </source>
</evidence>
<evidence type="ECO:0000313" key="1">
    <source>
        <dbReference type="EMBL" id="AOO83113.1"/>
    </source>
</evidence>
<dbReference type="Proteomes" id="UP000094969">
    <property type="component" value="Chromosome"/>
</dbReference>
<organism evidence="1 2">
    <name type="scientific">Bosea vaviloviae</name>
    <dbReference type="NCBI Taxonomy" id="1526658"/>
    <lineage>
        <taxon>Bacteria</taxon>
        <taxon>Pseudomonadati</taxon>
        <taxon>Pseudomonadota</taxon>
        <taxon>Alphaproteobacteria</taxon>
        <taxon>Hyphomicrobiales</taxon>
        <taxon>Boseaceae</taxon>
        <taxon>Bosea</taxon>
    </lineage>
</organism>
<proteinExistence type="predicted"/>
<keyword evidence="2" id="KW-1185">Reference proteome</keyword>
<protein>
    <submittedName>
        <fullName evidence="1">Uncharacterized protein</fullName>
    </submittedName>
</protein>
<reference evidence="1 2" key="1">
    <citation type="journal article" date="2015" name="Antonie Van Leeuwenhoek">
        <title>Bosea vaviloviae sp. nov., a new species of slow-growing rhizobia isolated from nodules of the relict species Vavilovia formosa (Stev.) Fed.</title>
        <authorList>
            <person name="Safronova V.I."/>
            <person name="Kuznetsova I.G."/>
            <person name="Sazanova A.L."/>
            <person name="Kimeklis A.K."/>
            <person name="Belimov A.A."/>
            <person name="Andronov E.E."/>
            <person name="Pinaev A.G."/>
            <person name="Chizhevskaya E.P."/>
            <person name="Pukhaev A.R."/>
            <person name="Popov K.P."/>
            <person name="Willems A."/>
            <person name="Tikhonovich I.A."/>
        </authorList>
    </citation>
    <scope>NUCLEOTIDE SEQUENCE [LARGE SCALE GENOMIC DNA]</scope>
    <source>
        <strain evidence="1 2">Vaf18</strain>
    </source>
</reference>
<dbReference type="OrthoDB" id="8160912at2"/>
<dbReference type="KEGG" id="bvv:BHK69_24105"/>